<gene>
    <name evidence="1" type="ORF">SAMN06265355_10945</name>
</gene>
<name>A0A239AKX8_9ACTN</name>
<dbReference type="Proteomes" id="UP000198420">
    <property type="component" value="Unassembled WGS sequence"/>
</dbReference>
<evidence type="ECO:0000313" key="1">
    <source>
        <dbReference type="EMBL" id="SNR96160.1"/>
    </source>
</evidence>
<accession>A0A239AKX8</accession>
<dbReference type="AlphaFoldDB" id="A0A239AKX8"/>
<reference evidence="2" key="1">
    <citation type="submission" date="2017-06" db="EMBL/GenBank/DDBJ databases">
        <authorList>
            <person name="Varghese N."/>
            <person name="Submissions S."/>
        </authorList>
    </citation>
    <scope>NUCLEOTIDE SEQUENCE [LARGE SCALE GENOMIC DNA]</scope>
    <source>
        <strain evidence="2">DSM 44485</strain>
    </source>
</reference>
<proteinExistence type="predicted"/>
<organism evidence="1 2">
    <name type="scientific">Actinomadura mexicana</name>
    <dbReference type="NCBI Taxonomy" id="134959"/>
    <lineage>
        <taxon>Bacteria</taxon>
        <taxon>Bacillati</taxon>
        <taxon>Actinomycetota</taxon>
        <taxon>Actinomycetes</taxon>
        <taxon>Streptosporangiales</taxon>
        <taxon>Thermomonosporaceae</taxon>
        <taxon>Actinomadura</taxon>
    </lineage>
</organism>
<evidence type="ECO:0000313" key="2">
    <source>
        <dbReference type="Proteomes" id="UP000198420"/>
    </source>
</evidence>
<protein>
    <submittedName>
        <fullName evidence="1">Uncharacterized protein</fullName>
    </submittedName>
</protein>
<sequence length="83" mass="9201">MAVNLAGEPAPDNALGQVLSPGLRQEVRCHPHAPDRDLWWHWVWSGPSRGSEPELEPLCPLWETELAADRIGRVLALARESDA</sequence>
<keyword evidence="2" id="KW-1185">Reference proteome</keyword>
<dbReference type="EMBL" id="FZNP01000009">
    <property type="protein sequence ID" value="SNR96160.1"/>
    <property type="molecule type" value="Genomic_DNA"/>
</dbReference>